<organism evidence="2 3">
    <name type="scientific">Streptomyces bottropensis ATCC 25435</name>
    <dbReference type="NCBI Taxonomy" id="1054862"/>
    <lineage>
        <taxon>Bacteria</taxon>
        <taxon>Bacillati</taxon>
        <taxon>Actinomycetota</taxon>
        <taxon>Actinomycetes</taxon>
        <taxon>Kitasatosporales</taxon>
        <taxon>Streptomycetaceae</taxon>
        <taxon>Streptomyces</taxon>
    </lineage>
</organism>
<gene>
    <name evidence="2" type="ORF">SBD_7352</name>
</gene>
<protein>
    <submittedName>
        <fullName evidence="2">Uncharacterized protein</fullName>
    </submittedName>
</protein>
<name>M3D607_9ACTN</name>
<dbReference type="Proteomes" id="UP000030760">
    <property type="component" value="Unassembled WGS sequence"/>
</dbReference>
<evidence type="ECO:0000313" key="3">
    <source>
        <dbReference type="Proteomes" id="UP000030760"/>
    </source>
</evidence>
<feature type="region of interest" description="Disordered" evidence="1">
    <location>
        <begin position="72"/>
        <end position="102"/>
    </location>
</feature>
<evidence type="ECO:0000313" key="2">
    <source>
        <dbReference type="EMBL" id="EMF51647.1"/>
    </source>
</evidence>
<accession>M3D607</accession>
<dbReference type="AlphaFoldDB" id="M3D607"/>
<proteinExistence type="predicted"/>
<reference evidence="3" key="1">
    <citation type="journal article" date="2013" name="Genome Announc.">
        <title>Draft Genome Sequence of Streptomyces bottropensis ATCC 25435, a Bottromycin-Producing Actinomycete.</title>
        <authorList>
            <person name="Zhang H."/>
            <person name="Zhou W."/>
            <person name="Zhuang Y."/>
            <person name="Liang X."/>
            <person name="Liu T."/>
        </authorList>
    </citation>
    <scope>NUCLEOTIDE SEQUENCE [LARGE SCALE GENOMIC DNA]</scope>
    <source>
        <strain evidence="3">ATCC 25435</strain>
    </source>
</reference>
<sequence length="102" mass="11009">MPVGSLRRTAVQRTGVAPARCCSRPKVAPWASYLRVGRPSKGAAVLVRRGGSGRGAPQTVTEGEGIVPHAFRKGRRRAERSPRSRGNNRGLRVDGRLLMTAH</sequence>
<dbReference type="EMBL" id="KB405096">
    <property type="protein sequence ID" value="EMF51647.1"/>
    <property type="molecule type" value="Genomic_DNA"/>
</dbReference>
<evidence type="ECO:0000256" key="1">
    <source>
        <dbReference type="SAM" id="MobiDB-lite"/>
    </source>
</evidence>